<dbReference type="EMBL" id="PFBQ01000044">
    <property type="protein sequence ID" value="PIR80730.1"/>
    <property type="molecule type" value="Genomic_DNA"/>
</dbReference>
<dbReference type="Proteomes" id="UP000229128">
    <property type="component" value="Unassembled WGS sequence"/>
</dbReference>
<feature type="domain" description="S1 motif" evidence="1">
    <location>
        <begin position="118"/>
        <end position="196"/>
    </location>
</feature>
<feature type="domain" description="S1 motif" evidence="1">
    <location>
        <begin position="297"/>
        <end position="363"/>
    </location>
</feature>
<proteinExistence type="predicted"/>
<name>A0A2H0U5H9_9BACT</name>
<dbReference type="PROSITE" id="PS50126">
    <property type="entry name" value="S1"/>
    <property type="match status" value="4"/>
</dbReference>
<feature type="domain" description="S1 motif" evidence="1">
    <location>
        <begin position="213"/>
        <end position="280"/>
    </location>
</feature>
<keyword evidence="2" id="KW-0689">Ribosomal protein</keyword>
<comment type="caution">
    <text evidence="2">The sequence shown here is derived from an EMBL/GenBank/DDBJ whole genome shotgun (WGS) entry which is preliminary data.</text>
</comment>
<protein>
    <submittedName>
        <fullName evidence="2">30S ribosomal protein S1</fullName>
    </submittedName>
</protein>
<dbReference type="GO" id="GO:0005840">
    <property type="term" value="C:ribosome"/>
    <property type="evidence" value="ECO:0007669"/>
    <property type="project" value="UniProtKB-KW"/>
</dbReference>
<dbReference type="InterPro" id="IPR052757">
    <property type="entry name" value="Ribosomal_protein_S1"/>
</dbReference>
<dbReference type="SUPFAM" id="SSF50249">
    <property type="entry name" value="Nucleic acid-binding proteins"/>
    <property type="match status" value="4"/>
</dbReference>
<reference evidence="3" key="1">
    <citation type="submission" date="2017-09" db="EMBL/GenBank/DDBJ databases">
        <title>Depth-based differentiation of microbial function through sediment-hosted aquifers and enrichment of novel symbionts in the deep terrestrial subsurface.</title>
        <authorList>
            <person name="Probst A.J."/>
            <person name="Ladd B."/>
            <person name="Jarett J.K."/>
            <person name="Geller-Mcgrath D.E."/>
            <person name="Sieber C.M.K."/>
            <person name="Emerson J.B."/>
            <person name="Anantharaman K."/>
            <person name="Thomas B.C."/>
            <person name="Malmstrom R."/>
            <person name="Stieglmeier M."/>
            <person name="Klingl A."/>
            <person name="Woyke T."/>
            <person name="Ryan C.M."/>
            <person name="Banfield J.F."/>
        </authorList>
    </citation>
    <scope>NUCLEOTIDE SEQUENCE [LARGE SCALE GENOMIC DNA]</scope>
</reference>
<accession>A0A2H0U5H9</accession>
<gene>
    <name evidence="2" type="ORF">COU24_02400</name>
</gene>
<dbReference type="PANTHER" id="PTHR47559">
    <property type="entry name" value="OS03G0844900 PROTEIN"/>
    <property type="match status" value="1"/>
</dbReference>
<dbReference type="Gene3D" id="2.40.50.140">
    <property type="entry name" value="Nucleic acid-binding proteins"/>
    <property type="match status" value="4"/>
</dbReference>
<evidence type="ECO:0000313" key="3">
    <source>
        <dbReference type="Proteomes" id="UP000229128"/>
    </source>
</evidence>
<evidence type="ECO:0000259" key="1">
    <source>
        <dbReference type="PROSITE" id="PS50126"/>
    </source>
</evidence>
<evidence type="ECO:0000313" key="2">
    <source>
        <dbReference type="EMBL" id="PIR80730.1"/>
    </source>
</evidence>
<keyword evidence="2" id="KW-0687">Ribonucleoprotein</keyword>
<dbReference type="InterPro" id="IPR012340">
    <property type="entry name" value="NA-bd_OB-fold"/>
</dbReference>
<dbReference type="PRINTS" id="PR00681">
    <property type="entry name" value="RIBOSOMALS1"/>
</dbReference>
<dbReference type="GO" id="GO:0003676">
    <property type="term" value="F:nucleic acid binding"/>
    <property type="evidence" value="ECO:0007669"/>
    <property type="project" value="InterPro"/>
</dbReference>
<dbReference type="CDD" id="cd04465">
    <property type="entry name" value="S1_RPS1_repeat_ec2_hs2"/>
    <property type="match status" value="1"/>
</dbReference>
<sequence>MNKTTNKTASKAKTNEMEKMLNSADSPGLPKTGDMVEGVVIYVGRNEVLVDLDGLMTGLIRGHESYDESGEYTNLKVGDKIYATVVETENEKGLVELSIRQAGHKKAWDKLHQIKVAGEIIEVSVFDANKGGLMVKLDQVLGFLPVSQLSPENYPRVVGGNKTKILEKLKSLVGRKLKVQVIDVNDEEGTLIVSEKATEREERKKILEQYKKGDVVTGVVTGVVDFGAFMEFGEGLEGLIHISEIGWQRIDDPRDMVKEGQKIKAQIIDISANKVSLSLKRLTKDPWEAIKDKYKVGDKVKGKVIKSHKLGAFVEIEQDIQGLARVIKNDQGENSKTLEIGKAYNFLITNFEPIDHKLGLDLAG</sequence>
<dbReference type="InterPro" id="IPR035104">
    <property type="entry name" value="Ribosomal_protein_S1-like"/>
</dbReference>
<feature type="domain" description="S1 motif" evidence="1">
    <location>
        <begin position="33"/>
        <end position="100"/>
    </location>
</feature>
<dbReference type="AlphaFoldDB" id="A0A2H0U5H9"/>
<dbReference type="SMART" id="SM00316">
    <property type="entry name" value="S1"/>
    <property type="match status" value="4"/>
</dbReference>
<dbReference type="Pfam" id="PF00575">
    <property type="entry name" value="S1"/>
    <property type="match status" value="3"/>
</dbReference>
<organism evidence="2 3">
    <name type="scientific">Candidatus Kuenenbacteria bacterium CG10_big_fil_rev_8_21_14_0_10_39_14</name>
    <dbReference type="NCBI Taxonomy" id="1974619"/>
    <lineage>
        <taxon>Bacteria</taxon>
        <taxon>Candidatus Kueneniibacteriota</taxon>
    </lineage>
</organism>
<dbReference type="PANTHER" id="PTHR47559:SF1">
    <property type="entry name" value="OS03G0844900 PROTEIN"/>
    <property type="match status" value="1"/>
</dbReference>
<dbReference type="InterPro" id="IPR003029">
    <property type="entry name" value="S1_domain"/>
</dbReference>